<keyword evidence="7" id="KW-0472">Membrane</keyword>
<dbReference type="NCBIfam" id="TIGR00229">
    <property type="entry name" value="sensory_box"/>
    <property type="match status" value="1"/>
</dbReference>
<evidence type="ECO:0000256" key="5">
    <source>
        <dbReference type="ARBA" id="ARBA00022777"/>
    </source>
</evidence>
<evidence type="ECO:0000313" key="10">
    <source>
        <dbReference type="EMBL" id="PSB05306.1"/>
    </source>
</evidence>
<dbReference type="InterPro" id="IPR036097">
    <property type="entry name" value="HisK_dim/P_sf"/>
</dbReference>
<dbReference type="InterPro" id="IPR003594">
    <property type="entry name" value="HATPase_dom"/>
</dbReference>
<reference evidence="10 11" key="2">
    <citation type="submission" date="2018-03" db="EMBL/GenBank/DDBJ databases">
        <title>The ancient ancestry and fast evolution of plastids.</title>
        <authorList>
            <person name="Moore K.R."/>
            <person name="Magnabosco C."/>
            <person name="Momper L."/>
            <person name="Gold D.A."/>
            <person name="Bosak T."/>
            <person name="Fournier G.P."/>
        </authorList>
    </citation>
    <scope>NUCLEOTIDE SEQUENCE [LARGE SCALE GENOMIC DNA]</scope>
    <source>
        <strain evidence="10 11">CCAP 1448/3</strain>
    </source>
</reference>
<dbReference type="SUPFAM" id="SSF55874">
    <property type="entry name" value="ATPase domain of HSP90 chaperone/DNA topoisomerase II/histidine kinase"/>
    <property type="match status" value="1"/>
</dbReference>
<sequence>MDEIRVLVNELETEESHNLETYEQRLARIQEITRIVIWVTAGISLLIYLKIIYLFSKVDWRLAGQELELAESNSLLQGVIDNVVDGVITLNERDEIDSCNYAASTMLAYPTEEIIGQKFQSLIFPESTVKDQPLEMLFSNSNSPFLAQGNRKVGSKFPMEVSVSKLPSGNRKILIFRDITERQEAQRKLEAHVKELSRISLMLSKTNQTLMERNQELDQFAYVASHDLKAPLRAISSLSEWIEEDLGDKLAADTQYQMQLLRQRVSRMQALINGLLEYCRVGRTQTQTETVDVGVLLREIIDSLGIPSTFKVEVQPDMPKCTTKTLLLRQVFANLISNAIKHQRSSEGSVKISFKELDKFYEFGVTDTGPGIAPEYQEQIFKIFQTLEARDTQENTGIGLAIVKKIVESEGGKIQVQSDVGRGATFSFTWCKEPRDY</sequence>
<dbReference type="Gene3D" id="3.30.565.10">
    <property type="entry name" value="Histidine kinase-like ATPase, C-terminal domain"/>
    <property type="match status" value="1"/>
</dbReference>
<dbReference type="AlphaFoldDB" id="A0A2T1CAK7"/>
<dbReference type="InterPro" id="IPR035965">
    <property type="entry name" value="PAS-like_dom_sf"/>
</dbReference>
<feature type="domain" description="Histidine kinase" evidence="8">
    <location>
        <begin position="223"/>
        <end position="434"/>
    </location>
</feature>
<reference evidence="10 11" key="1">
    <citation type="submission" date="2018-02" db="EMBL/GenBank/DDBJ databases">
        <authorList>
            <person name="Cohen D.B."/>
            <person name="Kent A.D."/>
        </authorList>
    </citation>
    <scope>NUCLEOTIDE SEQUENCE [LARGE SCALE GENOMIC DNA]</scope>
    <source>
        <strain evidence="10 11">CCAP 1448/3</strain>
    </source>
</reference>
<dbReference type="CDD" id="cd00082">
    <property type="entry name" value="HisKA"/>
    <property type="match status" value="1"/>
</dbReference>
<dbReference type="EMBL" id="PVWJ01000001">
    <property type="protein sequence ID" value="PSB05306.1"/>
    <property type="molecule type" value="Genomic_DNA"/>
</dbReference>
<dbReference type="Proteomes" id="UP000238762">
    <property type="component" value="Unassembled WGS sequence"/>
</dbReference>
<dbReference type="SMART" id="SM00387">
    <property type="entry name" value="HATPase_c"/>
    <property type="match status" value="1"/>
</dbReference>
<evidence type="ECO:0000256" key="7">
    <source>
        <dbReference type="SAM" id="Phobius"/>
    </source>
</evidence>
<dbReference type="Pfam" id="PF02518">
    <property type="entry name" value="HATPase_c"/>
    <property type="match status" value="1"/>
</dbReference>
<dbReference type="EC" id="2.7.13.3" evidence="2"/>
<keyword evidence="4" id="KW-0808">Transferase</keyword>
<dbReference type="SUPFAM" id="SSF55785">
    <property type="entry name" value="PYP-like sensor domain (PAS domain)"/>
    <property type="match status" value="1"/>
</dbReference>
<dbReference type="PROSITE" id="PS50109">
    <property type="entry name" value="HIS_KIN"/>
    <property type="match status" value="1"/>
</dbReference>
<dbReference type="PANTHER" id="PTHR43304:SF1">
    <property type="entry name" value="PAC DOMAIN-CONTAINING PROTEIN"/>
    <property type="match status" value="1"/>
</dbReference>
<dbReference type="InterPro" id="IPR052162">
    <property type="entry name" value="Sensor_kinase/Photoreceptor"/>
</dbReference>
<accession>A0A2T1CAK7</accession>
<dbReference type="InterPro" id="IPR005467">
    <property type="entry name" value="His_kinase_dom"/>
</dbReference>
<keyword evidence="11" id="KW-1185">Reference proteome</keyword>
<dbReference type="OrthoDB" id="518094at2"/>
<dbReference type="CDD" id="cd00075">
    <property type="entry name" value="HATPase"/>
    <property type="match status" value="1"/>
</dbReference>
<evidence type="ECO:0000256" key="4">
    <source>
        <dbReference type="ARBA" id="ARBA00022679"/>
    </source>
</evidence>
<dbReference type="InterPro" id="IPR000014">
    <property type="entry name" value="PAS"/>
</dbReference>
<protein>
    <recommendedName>
        <fullName evidence="2">histidine kinase</fullName>
        <ecNumber evidence="2">2.7.13.3</ecNumber>
    </recommendedName>
</protein>
<keyword evidence="5" id="KW-0418">Kinase</keyword>
<evidence type="ECO:0000256" key="1">
    <source>
        <dbReference type="ARBA" id="ARBA00000085"/>
    </source>
</evidence>
<dbReference type="SMART" id="SM00091">
    <property type="entry name" value="PAS"/>
    <property type="match status" value="1"/>
</dbReference>
<keyword evidence="7" id="KW-1133">Transmembrane helix</keyword>
<proteinExistence type="predicted"/>
<dbReference type="PANTHER" id="PTHR43304">
    <property type="entry name" value="PHYTOCHROME-LIKE PROTEIN CPH1"/>
    <property type="match status" value="1"/>
</dbReference>
<dbReference type="Pfam" id="PF00512">
    <property type="entry name" value="HisKA"/>
    <property type="match status" value="1"/>
</dbReference>
<gene>
    <name evidence="10" type="ORF">C7B64_00065</name>
</gene>
<dbReference type="SUPFAM" id="SSF47384">
    <property type="entry name" value="Homodimeric domain of signal transducing histidine kinase"/>
    <property type="match status" value="1"/>
</dbReference>
<keyword evidence="7" id="KW-0812">Transmembrane</keyword>
<keyword evidence="6" id="KW-0902">Two-component regulatory system</keyword>
<dbReference type="InterPro" id="IPR004358">
    <property type="entry name" value="Sig_transdc_His_kin-like_C"/>
</dbReference>
<dbReference type="SMART" id="SM00388">
    <property type="entry name" value="HisKA"/>
    <property type="match status" value="1"/>
</dbReference>
<dbReference type="PRINTS" id="PR00344">
    <property type="entry name" value="BCTRLSENSOR"/>
</dbReference>
<evidence type="ECO:0000256" key="3">
    <source>
        <dbReference type="ARBA" id="ARBA00022553"/>
    </source>
</evidence>
<evidence type="ECO:0000259" key="8">
    <source>
        <dbReference type="PROSITE" id="PS50109"/>
    </source>
</evidence>
<dbReference type="GO" id="GO:0000155">
    <property type="term" value="F:phosphorelay sensor kinase activity"/>
    <property type="evidence" value="ECO:0007669"/>
    <property type="project" value="InterPro"/>
</dbReference>
<evidence type="ECO:0000313" key="11">
    <source>
        <dbReference type="Proteomes" id="UP000238762"/>
    </source>
</evidence>
<dbReference type="CDD" id="cd00130">
    <property type="entry name" value="PAS"/>
    <property type="match status" value="1"/>
</dbReference>
<comment type="catalytic activity">
    <reaction evidence="1">
        <text>ATP + protein L-histidine = ADP + protein N-phospho-L-histidine.</text>
        <dbReference type="EC" id="2.7.13.3"/>
    </reaction>
</comment>
<feature type="domain" description="PAS" evidence="9">
    <location>
        <begin position="72"/>
        <end position="127"/>
    </location>
</feature>
<comment type="caution">
    <text evidence="10">The sequence shown here is derived from an EMBL/GenBank/DDBJ whole genome shotgun (WGS) entry which is preliminary data.</text>
</comment>
<dbReference type="Gene3D" id="1.10.287.130">
    <property type="match status" value="1"/>
</dbReference>
<feature type="transmembrane region" description="Helical" evidence="7">
    <location>
        <begin position="35"/>
        <end position="55"/>
    </location>
</feature>
<dbReference type="InterPro" id="IPR003661">
    <property type="entry name" value="HisK_dim/P_dom"/>
</dbReference>
<evidence type="ECO:0000256" key="6">
    <source>
        <dbReference type="ARBA" id="ARBA00023012"/>
    </source>
</evidence>
<evidence type="ECO:0000256" key="2">
    <source>
        <dbReference type="ARBA" id="ARBA00012438"/>
    </source>
</evidence>
<dbReference type="Pfam" id="PF13426">
    <property type="entry name" value="PAS_9"/>
    <property type="match status" value="1"/>
</dbReference>
<keyword evidence="3" id="KW-0597">Phosphoprotein</keyword>
<dbReference type="InterPro" id="IPR036890">
    <property type="entry name" value="HATPase_C_sf"/>
</dbReference>
<dbReference type="PROSITE" id="PS50112">
    <property type="entry name" value="PAS"/>
    <property type="match status" value="1"/>
</dbReference>
<organism evidence="10 11">
    <name type="scientific">Merismopedia glauca CCAP 1448/3</name>
    <dbReference type="NCBI Taxonomy" id="1296344"/>
    <lineage>
        <taxon>Bacteria</taxon>
        <taxon>Bacillati</taxon>
        <taxon>Cyanobacteriota</taxon>
        <taxon>Cyanophyceae</taxon>
        <taxon>Synechococcales</taxon>
        <taxon>Merismopediaceae</taxon>
        <taxon>Merismopedia</taxon>
    </lineage>
</organism>
<dbReference type="Gene3D" id="3.30.450.20">
    <property type="entry name" value="PAS domain"/>
    <property type="match status" value="1"/>
</dbReference>
<evidence type="ECO:0000259" key="9">
    <source>
        <dbReference type="PROSITE" id="PS50112"/>
    </source>
</evidence>
<name>A0A2T1CAK7_9CYAN</name>